<evidence type="ECO:0000256" key="2">
    <source>
        <dbReference type="ARBA" id="ARBA00022448"/>
    </source>
</evidence>
<dbReference type="GO" id="GO:0016020">
    <property type="term" value="C:membrane"/>
    <property type="evidence" value="ECO:0007669"/>
    <property type="project" value="UniProtKB-SubCell"/>
</dbReference>
<sequence>MSQKQIIQNATFEIDGIDSALLRKIDLRVVPMITMLYFFSFLDRTSISNARVAGLQTDLKLSNTQYNIALSVLFVSYVSWEIPSNLLLKRFSRPSLYLPSIVLAWGIITTLTCLVQNFAGLVACRVFLGFTEAGLFPGAIFYLSLWYQRRHLLLRVAIFFSSATLAGAFSGLLATGLTKLNKRGGLEGWRWLFAIEGLMTIAGAIVAFFFLADFPATAKFLSPDERLRVVQTLEKDWSGHKLEGGLDWHQVRKAFKDYRVYLFGLLCIGIALPTFSFALFLPSIISAMGFSAILAQALTVPPYACAFFSCIGTSYLSDRTQRRAPFILFWTAVAMVGYIILLATNTKTQPAVQYFSVFLCATGIFTASALNIGWLSNQIPNASKRAAGAGFQLSVGQLGGVAAAYIYPRTDAPRYRTGHATALGFLCLALLSTSAIWVVLARSNRQIDEAVARGQLKEGSEETFRYTL</sequence>
<dbReference type="InterPro" id="IPR011701">
    <property type="entry name" value="MFS"/>
</dbReference>
<dbReference type="EMBL" id="MCFI01000023">
    <property type="protein sequence ID" value="ORY76320.1"/>
    <property type="molecule type" value="Genomic_DNA"/>
</dbReference>
<dbReference type="PROSITE" id="PS50850">
    <property type="entry name" value="MFS"/>
    <property type="match status" value="1"/>
</dbReference>
<evidence type="ECO:0000256" key="4">
    <source>
        <dbReference type="ARBA" id="ARBA00022989"/>
    </source>
</evidence>
<keyword evidence="10" id="KW-1185">Reference proteome</keyword>
<evidence type="ECO:0000256" key="5">
    <source>
        <dbReference type="ARBA" id="ARBA00023136"/>
    </source>
</evidence>
<feature type="transmembrane region" description="Helical" evidence="7">
    <location>
        <begin position="95"/>
        <end position="119"/>
    </location>
</feature>
<evidence type="ECO:0000256" key="6">
    <source>
        <dbReference type="ARBA" id="ARBA00037968"/>
    </source>
</evidence>
<comment type="similarity">
    <text evidence="6">Belongs to the major facilitator superfamily. Allantoate permease family.</text>
</comment>
<dbReference type="RefSeq" id="XP_040722583.1">
    <property type="nucleotide sequence ID" value="XM_040870053.1"/>
</dbReference>
<proteinExistence type="inferred from homology"/>
<name>A0A1Y2EXL9_PROLT</name>
<dbReference type="PANTHER" id="PTHR43791">
    <property type="entry name" value="PERMEASE-RELATED"/>
    <property type="match status" value="1"/>
</dbReference>
<feature type="transmembrane region" description="Helical" evidence="7">
    <location>
        <begin position="293"/>
        <end position="315"/>
    </location>
</feature>
<comment type="subcellular location">
    <subcellularLocation>
        <location evidence="1">Membrane</location>
        <topology evidence="1">Multi-pass membrane protein</topology>
    </subcellularLocation>
</comment>
<evidence type="ECO:0000256" key="1">
    <source>
        <dbReference type="ARBA" id="ARBA00004141"/>
    </source>
</evidence>
<dbReference type="AlphaFoldDB" id="A0A1Y2EXL9"/>
<accession>A0A1Y2EXL9</accession>
<dbReference type="FunFam" id="1.20.1250.20:FF:000068">
    <property type="entry name" value="MFS general substrate transporter"/>
    <property type="match status" value="1"/>
</dbReference>
<dbReference type="InterPro" id="IPR036259">
    <property type="entry name" value="MFS_trans_sf"/>
</dbReference>
<evidence type="ECO:0000256" key="7">
    <source>
        <dbReference type="SAM" id="Phobius"/>
    </source>
</evidence>
<feature type="domain" description="Major facilitator superfamily (MFS) profile" evidence="8">
    <location>
        <begin position="29"/>
        <end position="444"/>
    </location>
</feature>
<evidence type="ECO:0000313" key="9">
    <source>
        <dbReference type="EMBL" id="ORY76320.1"/>
    </source>
</evidence>
<dbReference type="SUPFAM" id="SSF103473">
    <property type="entry name" value="MFS general substrate transporter"/>
    <property type="match status" value="1"/>
</dbReference>
<evidence type="ECO:0000313" key="10">
    <source>
        <dbReference type="Proteomes" id="UP000193685"/>
    </source>
</evidence>
<feature type="transmembrane region" description="Helical" evidence="7">
    <location>
        <begin position="260"/>
        <end position="281"/>
    </location>
</feature>
<dbReference type="InterPro" id="IPR020846">
    <property type="entry name" value="MFS_dom"/>
</dbReference>
<feature type="transmembrane region" description="Helical" evidence="7">
    <location>
        <begin position="386"/>
        <end position="407"/>
    </location>
</feature>
<dbReference type="STRING" id="56484.A0A1Y2EXL9"/>
<reference evidence="9 10" key="1">
    <citation type="submission" date="2016-07" db="EMBL/GenBank/DDBJ databases">
        <title>Pervasive Adenine N6-methylation of Active Genes in Fungi.</title>
        <authorList>
            <consortium name="DOE Joint Genome Institute"/>
            <person name="Mondo S.J."/>
            <person name="Dannebaum R.O."/>
            <person name="Kuo R.C."/>
            <person name="Labutti K."/>
            <person name="Haridas S."/>
            <person name="Kuo A."/>
            <person name="Salamov A."/>
            <person name="Ahrendt S.R."/>
            <person name="Lipzen A."/>
            <person name="Sullivan W."/>
            <person name="Andreopoulos W.B."/>
            <person name="Clum A."/>
            <person name="Lindquist E."/>
            <person name="Daum C."/>
            <person name="Ramamoorthy G.K."/>
            <person name="Gryganskyi A."/>
            <person name="Culley D."/>
            <person name="Magnuson J.K."/>
            <person name="James T.Y."/>
            <person name="O'Malley M.A."/>
            <person name="Stajich J.E."/>
            <person name="Spatafora J.W."/>
            <person name="Visel A."/>
            <person name="Grigoriev I.V."/>
        </authorList>
    </citation>
    <scope>NUCLEOTIDE SEQUENCE [LARGE SCALE GENOMIC DNA]</scope>
    <source>
        <strain evidence="9 10">12-1054</strain>
    </source>
</reference>
<keyword evidence="4 7" id="KW-1133">Transmembrane helix</keyword>
<protein>
    <submittedName>
        <fullName evidence="9">MFS general substrate transporter</fullName>
    </submittedName>
</protein>
<dbReference type="Proteomes" id="UP000193685">
    <property type="component" value="Unassembled WGS sequence"/>
</dbReference>
<evidence type="ECO:0000256" key="3">
    <source>
        <dbReference type="ARBA" id="ARBA00022692"/>
    </source>
</evidence>
<feature type="transmembrane region" description="Helical" evidence="7">
    <location>
        <begin position="351"/>
        <end position="374"/>
    </location>
</feature>
<organism evidence="9 10">
    <name type="scientific">Protomyces lactucae-debilis</name>
    <dbReference type="NCBI Taxonomy" id="2754530"/>
    <lineage>
        <taxon>Eukaryota</taxon>
        <taxon>Fungi</taxon>
        <taxon>Dikarya</taxon>
        <taxon>Ascomycota</taxon>
        <taxon>Taphrinomycotina</taxon>
        <taxon>Taphrinomycetes</taxon>
        <taxon>Taphrinales</taxon>
        <taxon>Protomycetaceae</taxon>
        <taxon>Protomyces</taxon>
    </lineage>
</organism>
<comment type="caution">
    <text evidence="9">The sequence shown here is derived from an EMBL/GenBank/DDBJ whole genome shotgun (WGS) entry which is preliminary data.</text>
</comment>
<dbReference type="Gene3D" id="1.20.1250.20">
    <property type="entry name" value="MFS general substrate transporter like domains"/>
    <property type="match status" value="2"/>
</dbReference>
<feature type="transmembrane region" description="Helical" evidence="7">
    <location>
        <begin position="419"/>
        <end position="440"/>
    </location>
</feature>
<dbReference type="FunFam" id="1.20.1250.20:FF:000034">
    <property type="entry name" value="MFS general substrate transporter"/>
    <property type="match status" value="1"/>
</dbReference>
<dbReference type="PANTHER" id="PTHR43791:SF22">
    <property type="entry name" value="TRANSPORTER, PUTATIVE (AFU_ORTHOLOGUE AFUA_6G11320)-RELATED"/>
    <property type="match status" value="1"/>
</dbReference>
<dbReference type="Pfam" id="PF07690">
    <property type="entry name" value="MFS_1"/>
    <property type="match status" value="1"/>
</dbReference>
<evidence type="ECO:0000259" key="8">
    <source>
        <dbReference type="PROSITE" id="PS50850"/>
    </source>
</evidence>
<feature type="transmembrane region" description="Helical" evidence="7">
    <location>
        <begin position="327"/>
        <end position="345"/>
    </location>
</feature>
<dbReference type="OrthoDB" id="2985014at2759"/>
<keyword evidence="5 7" id="KW-0472">Membrane</keyword>
<feature type="transmembrane region" description="Helical" evidence="7">
    <location>
        <begin position="125"/>
        <end position="145"/>
    </location>
</feature>
<feature type="transmembrane region" description="Helical" evidence="7">
    <location>
        <begin position="189"/>
        <end position="212"/>
    </location>
</feature>
<dbReference type="GeneID" id="63786652"/>
<gene>
    <name evidence="9" type="ORF">BCR37DRAFT_383404</name>
</gene>
<feature type="transmembrane region" description="Helical" evidence="7">
    <location>
        <begin position="152"/>
        <end position="177"/>
    </location>
</feature>
<keyword evidence="2" id="KW-0813">Transport</keyword>
<keyword evidence="3 7" id="KW-0812">Transmembrane</keyword>
<dbReference type="GO" id="GO:0022857">
    <property type="term" value="F:transmembrane transporter activity"/>
    <property type="evidence" value="ECO:0007669"/>
    <property type="project" value="InterPro"/>
</dbReference>